<dbReference type="PROSITE" id="PS50195">
    <property type="entry name" value="PX"/>
    <property type="match status" value="1"/>
</dbReference>
<evidence type="ECO:0000256" key="1">
    <source>
        <dbReference type="ARBA" id="ARBA00022443"/>
    </source>
</evidence>
<evidence type="ECO:0000256" key="2">
    <source>
        <dbReference type="ARBA" id="ARBA00022737"/>
    </source>
</evidence>
<dbReference type="SMART" id="SM00666">
    <property type="entry name" value="PB1"/>
    <property type="match status" value="1"/>
</dbReference>
<dbReference type="RefSeq" id="XP_035341046.1">
    <property type="nucleotide sequence ID" value="XM_035485153.1"/>
</dbReference>
<evidence type="ECO:0000313" key="8">
    <source>
        <dbReference type="EMBL" id="QKX54867.1"/>
    </source>
</evidence>
<dbReference type="GO" id="GO:0005938">
    <property type="term" value="C:cell cortex"/>
    <property type="evidence" value="ECO:0007669"/>
    <property type="project" value="UniProtKB-ARBA"/>
</dbReference>
<dbReference type="GeneID" id="55989467"/>
<dbReference type="AlphaFoldDB" id="A0A7H8QLQ1"/>
<dbReference type="SUPFAM" id="SSF50044">
    <property type="entry name" value="SH3-domain"/>
    <property type="match status" value="2"/>
</dbReference>
<dbReference type="SMART" id="SM00326">
    <property type="entry name" value="SH3"/>
    <property type="match status" value="2"/>
</dbReference>
<feature type="non-terminal residue" evidence="8">
    <location>
        <position position="1"/>
    </location>
</feature>
<dbReference type="CDD" id="cd06890">
    <property type="entry name" value="PX_Bem1p"/>
    <property type="match status" value="1"/>
</dbReference>
<evidence type="ECO:0000256" key="3">
    <source>
        <dbReference type="PROSITE-ProRule" id="PRU00192"/>
    </source>
</evidence>
<dbReference type="GO" id="GO:0030674">
    <property type="term" value="F:protein-macromolecule adaptor activity"/>
    <property type="evidence" value="ECO:0007669"/>
    <property type="project" value="TreeGrafter"/>
</dbReference>
<protein>
    <recommendedName>
        <fullName evidence="10">Bud emergence protein 1</fullName>
    </recommendedName>
</protein>
<dbReference type="FunFam" id="2.30.30.40:FF:000184">
    <property type="entry name" value="Protein kinase activator Bem1"/>
    <property type="match status" value="1"/>
</dbReference>
<dbReference type="InterPro" id="IPR036871">
    <property type="entry name" value="PX_dom_sf"/>
</dbReference>
<keyword evidence="9" id="KW-1185">Reference proteome</keyword>
<dbReference type="CDD" id="cd11878">
    <property type="entry name" value="SH3_Bem1p_1"/>
    <property type="match status" value="1"/>
</dbReference>
<evidence type="ECO:0000259" key="5">
    <source>
        <dbReference type="PROSITE" id="PS50002"/>
    </source>
</evidence>
<feature type="region of interest" description="Disordered" evidence="4">
    <location>
        <begin position="472"/>
        <end position="566"/>
    </location>
</feature>
<accession>A0A7H8QLQ1</accession>
<dbReference type="KEGG" id="trg:TRUGW13939_01957"/>
<dbReference type="EMBL" id="CP055898">
    <property type="protein sequence ID" value="QKX54867.1"/>
    <property type="molecule type" value="Genomic_DNA"/>
</dbReference>
<sequence>ADHHPAQAIRRSLKGDRDSSKSHHHHHHVSITPKSAIAILPPKKVIKALFDYEPEPGNLQELAFRKGDFFHVLSREDDSDWYEACNPLVPNARGLVPVSFFEVVHKNEKDRHSGGSKDSPPQEHYDSGFAEHSVHPSNNNININNNNINNNNDNNHNGYHERRDSTNTTRQGALRMSTVGRAGGGGGAMVYGVVQYDFRAERPDELEAKAGEAIIVIAQSNPEWFVAKPIGRLGGPGLIPVSFIEIKDMSTGKAVTDPLDAVKRAGVPRVEEWKKMTAEYKNSSITLGKLDASPGTSSMQALPNGMEKMSISSNGGPYRQNEPPRAESRAGYPAQQQQHHHQSHAKPPRLDNVERIPVSASIPRYCFDNDKYWYVIEAKMEDGTHWELCRFYHDFYDFQINLLSQFEDEAGNNGRQRTLPYMPGPVTHVTDAISNGRRQNLDEYIKKLLTMPPHVARSFLVCDLFAPRQGDFEIDPNAEPDPYRLSGASQQSSGQDPSTHSRQSSQAHMSVSQAQAVYPASNAARVPHQRQQSSISQQPHSASQSRTELQPPAMNRQASSLTQASNTSSTNAIKVKVFFQDDIIAIRVPSDINFQQLQDKLRDRLKVTDEWTVQYRDEASNNFLDMLSDHDLDTALQRNSKLTLRVTVTYSTMAMSDEEYERVFAEWTQGGGYCPNGNPDTDGENTSSTTDPPSTRDDNNTIPYTVIFEAPISEEETKRKRKLALRKAYIRNVYKLRRRLTLLSNEKWVAWLQRPVFRSIWSLLWRQWLGHHQHSTEMLEPLRLRAFRLCATNFGFYTSRNCVLGPDSEGAEHLARFLALAVLHNFGPNVLSKVAVITEPLYLMWAVMLVVKLAHAPMYIDMPRGGRELLGLPYDQLVRRIRR</sequence>
<dbReference type="InterPro" id="IPR035549">
    <property type="entry name" value="Bem1/Scd2_SH3_2"/>
</dbReference>
<feature type="compositionally biased region" description="Low complexity" evidence="4">
    <location>
        <begin position="138"/>
        <end position="157"/>
    </location>
</feature>
<evidence type="ECO:0000259" key="6">
    <source>
        <dbReference type="PROSITE" id="PS50195"/>
    </source>
</evidence>
<evidence type="ECO:0000256" key="4">
    <source>
        <dbReference type="SAM" id="MobiDB-lite"/>
    </source>
</evidence>
<dbReference type="PANTHER" id="PTHR15706:SF2">
    <property type="entry name" value="SH3 AND PX DOMAIN-CONTAINING PROTEIN 2A"/>
    <property type="match status" value="1"/>
</dbReference>
<dbReference type="Pfam" id="PF00787">
    <property type="entry name" value="PX"/>
    <property type="match status" value="1"/>
</dbReference>
<feature type="domain" description="PB1" evidence="7">
    <location>
        <begin position="572"/>
        <end position="649"/>
    </location>
</feature>
<feature type="domain" description="SH3" evidence="5">
    <location>
        <begin position="41"/>
        <end position="106"/>
    </location>
</feature>
<dbReference type="PROSITE" id="PS51745">
    <property type="entry name" value="PB1"/>
    <property type="match status" value="1"/>
</dbReference>
<dbReference type="InterPro" id="IPR053793">
    <property type="entry name" value="PB1-like"/>
</dbReference>
<dbReference type="InterPro" id="IPR000270">
    <property type="entry name" value="PB1_dom"/>
</dbReference>
<dbReference type="InterPro" id="IPR001683">
    <property type="entry name" value="PX_dom"/>
</dbReference>
<feature type="compositionally biased region" description="Polar residues" evidence="4">
    <location>
        <begin position="556"/>
        <end position="566"/>
    </location>
</feature>
<dbReference type="GO" id="GO:0035091">
    <property type="term" value="F:phosphatidylinositol binding"/>
    <property type="evidence" value="ECO:0007669"/>
    <property type="project" value="InterPro"/>
</dbReference>
<dbReference type="OrthoDB" id="548867at2759"/>
<organism evidence="8 9">
    <name type="scientific">Talaromyces rugulosus</name>
    <name type="common">Penicillium rugulosum</name>
    <dbReference type="NCBI Taxonomy" id="121627"/>
    <lineage>
        <taxon>Eukaryota</taxon>
        <taxon>Fungi</taxon>
        <taxon>Dikarya</taxon>
        <taxon>Ascomycota</taxon>
        <taxon>Pezizomycotina</taxon>
        <taxon>Eurotiomycetes</taxon>
        <taxon>Eurotiomycetidae</taxon>
        <taxon>Eurotiales</taxon>
        <taxon>Trichocomaceae</taxon>
        <taxon>Talaromyces</taxon>
        <taxon>Talaromyces sect. Islandici</taxon>
    </lineage>
</organism>
<dbReference type="InterPro" id="IPR035550">
    <property type="entry name" value="Bem1/Scd2_PX"/>
</dbReference>
<dbReference type="Proteomes" id="UP000509510">
    <property type="component" value="Chromosome I"/>
</dbReference>
<gene>
    <name evidence="8" type="ORF">TRUGW13939_01957</name>
</gene>
<dbReference type="FunFam" id="3.10.20.90:FF:000250">
    <property type="entry name" value="Protein kinase activator Bem1"/>
    <property type="match status" value="1"/>
</dbReference>
<dbReference type="SMART" id="SM00312">
    <property type="entry name" value="PX"/>
    <property type="match status" value="1"/>
</dbReference>
<dbReference type="InterPro" id="IPR051228">
    <property type="entry name" value="NADPH_Oxidase/PX-Domain"/>
</dbReference>
<dbReference type="Gene3D" id="3.10.20.90">
    <property type="entry name" value="Phosphatidylinositol 3-kinase Catalytic Subunit, Chain A, domain 1"/>
    <property type="match status" value="1"/>
</dbReference>
<dbReference type="GO" id="GO:0000747">
    <property type="term" value="P:conjugation with cellular fusion"/>
    <property type="evidence" value="ECO:0007669"/>
    <property type="project" value="TreeGrafter"/>
</dbReference>
<keyword evidence="1 3" id="KW-0728">SH3 domain</keyword>
<dbReference type="PANTHER" id="PTHR15706">
    <property type="entry name" value="SH3 MULTIPLE DOMAIN"/>
    <property type="match status" value="1"/>
</dbReference>
<feature type="domain" description="SH3" evidence="5">
    <location>
        <begin position="187"/>
        <end position="249"/>
    </location>
</feature>
<reference evidence="9" key="1">
    <citation type="submission" date="2020-06" db="EMBL/GenBank/DDBJ databases">
        <title>A chromosome-scale genome assembly of Talaromyces rugulosus W13939.</title>
        <authorList>
            <person name="Wang B."/>
            <person name="Guo L."/>
            <person name="Ye K."/>
            <person name="Wang L."/>
        </authorList>
    </citation>
    <scope>NUCLEOTIDE SEQUENCE [LARGE SCALE GENOMIC DNA]</scope>
    <source>
        <strain evidence="9">W13939</strain>
    </source>
</reference>
<dbReference type="FunFam" id="2.30.30.40:FF:000093">
    <property type="entry name" value="Protein kinase activator Bem1"/>
    <property type="match status" value="1"/>
</dbReference>
<feature type="compositionally biased region" description="Basic and acidic residues" evidence="4">
    <location>
        <begin position="107"/>
        <end position="126"/>
    </location>
</feature>
<feature type="compositionally biased region" description="Basic residues" evidence="4">
    <location>
        <begin position="338"/>
        <end position="347"/>
    </location>
</feature>
<dbReference type="Gene3D" id="2.30.30.40">
    <property type="entry name" value="SH3 Domains"/>
    <property type="match status" value="2"/>
</dbReference>
<dbReference type="CDD" id="cd11879">
    <property type="entry name" value="SH3_Bem1p_2"/>
    <property type="match status" value="1"/>
</dbReference>
<dbReference type="Pfam" id="PF00564">
    <property type="entry name" value="PB1"/>
    <property type="match status" value="1"/>
</dbReference>
<feature type="compositionally biased region" description="Polar residues" evidence="4">
    <location>
        <begin position="529"/>
        <end position="548"/>
    </location>
</feature>
<feature type="domain" description="PX" evidence="6">
    <location>
        <begin position="352"/>
        <end position="472"/>
    </location>
</feature>
<dbReference type="SUPFAM" id="SSF54277">
    <property type="entry name" value="CAD &amp; PB1 domains"/>
    <property type="match status" value="1"/>
</dbReference>
<dbReference type="InterPro" id="IPR036028">
    <property type="entry name" value="SH3-like_dom_sf"/>
</dbReference>
<evidence type="ECO:0008006" key="10">
    <source>
        <dbReference type="Google" id="ProtNLM"/>
    </source>
</evidence>
<dbReference type="GO" id="GO:1902494">
    <property type="term" value="C:catalytic complex"/>
    <property type="evidence" value="ECO:0007669"/>
    <property type="project" value="UniProtKB-ARBA"/>
</dbReference>
<feature type="region of interest" description="Disordered" evidence="4">
    <location>
        <begin position="287"/>
        <end position="352"/>
    </location>
</feature>
<feature type="region of interest" description="Disordered" evidence="4">
    <location>
        <begin position="671"/>
        <end position="700"/>
    </location>
</feature>
<feature type="region of interest" description="Disordered" evidence="4">
    <location>
        <begin position="107"/>
        <end position="171"/>
    </location>
</feature>
<evidence type="ECO:0000259" key="7">
    <source>
        <dbReference type="PROSITE" id="PS51745"/>
    </source>
</evidence>
<dbReference type="InterPro" id="IPR035548">
    <property type="entry name" value="Bem1/Scd2_SH3_1"/>
</dbReference>
<dbReference type="SUPFAM" id="SSF64268">
    <property type="entry name" value="PX domain"/>
    <property type="match status" value="1"/>
</dbReference>
<dbReference type="FunFam" id="3.30.1520.10:FF:000041">
    <property type="entry name" value="Protein kinase activator Bem1"/>
    <property type="match status" value="1"/>
</dbReference>
<dbReference type="Pfam" id="PF00018">
    <property type="entry name" value="SH3_1"/>
    <property type="match status" value="2"/>
</dbReference>
<name>A0A7H8QLQ1_TALRU</name>
<dbReference type="Gene3D" id="3.30.1520.10">
    <property type="entry name" value="Phox-like domain"/>
    <property type="match status" value="1"/>
</dbReference>
<evidence type="ECO:0000313" key="9">
    <source>
        <dbReference type="Proteomes" id="UP000509510"/>
    </source>
</evidence>
<dbReference type="PROSITE" id="PS50002">
    <property type="entry name" value="SH3"/>
    <property type="match status" value="2"/>
</dbReference>
<feature type="region of interest" description="Disordered" evidence="4">
    <location>
        <begin position="1"/>
        <end position="32"/>
    </location>
</feature>
<keyword evidence="2" id="KW-0677">Repeat</keyword>
<dbReference type="InterPro" id="IPR001452">
    <property type="entry name" value="SH3_domain"/>
</dbReference>
<proteinExistence type="predicted"/>
<dbReference type="GO" id="GO:0051130">
    <property type="term" value="P:positive regulation of cellular component organization"/>
    <property type="evidence" value="ECO:0007669"/>
    <property type="project" value="UniProtKB-ARBA"/>
</dbReference>
<dbReference type="GO" id="GO:0043332">
    <property type="term" value="C:mating projection tip"/>
    <property type="evidence" value="ECO:0007669"/>
    <property type="project" value="TreeGrafter"/>
</dbReference>
<feature type="compositionally biased region" description="Polar residues" evidence="4">
    <location>
        <begin position="487"/>
        <end position="515"/>
    </location>
</feature>